<evidence type="ECO:0000256" key="1">
    <source>
        <dbReference type="SAM" id="SignalP"/>
    </source>
</evidence>
<feature type="chain" id="PRO_5045494593" description="Secreted protein" evidence="1">
    <location>
        <begin position="28"/>
        <end position="103"/>
    </location>
</feature>
<comment type="caution">
    <text evidence="2">The sequence shown here is derived from an EMBL/GenBank/DDBJ whole genome shotgun (WGS) entry which is preliminary data.</text>
</comment>
<evidence type="ECO:0008006" key="4">
    <source>
        <dbReference type="Google" id="ProtNLM"/>
    </source>
</evidence>
<dbReference type="Proteomes" id="UP001589693">
    <property type="component" value="Unassembled WGS sequence"/>
</dbReference>
<accession>A0ABV5ZV55</accession>
<keyword evidence="3" id="KW-1185">Reference proteome</keyword>
<dbReference type="RefSeq" id="WP_377851981.1">
    <property type="nucleotide sequence ID" value="NZ_JBHLZU010000010.1"/>
</dbReference>
<sequence>MTKTITRGVLVGTALAAALVVAPAAQASTVAGDVTASETQTFHASDYGSDKKRAINNAHEAARRHAAIAGFIPGSQCVLTHSDSSRISVGFWHATVVISCTRP</sequence>
<gene>
    <name evidence="2" type="ORF">ACFFQA_12610</name>
</gene>
<protein>
    <recommendedName>
        <fullName evidence="4">Secreted protein</fullName>
    </recommendedName>
</protein>
<feature type="signal peptide" evidence="1">
    <location>
        <begin position="1"/>
        <end position="27"/>
    </location>
</feature>
<name>A0ABV5ZV55_9PSEU</name>
<reference evidence="2 3" key="1">
    <citation type="submission" date="2024-09" db="EMBL/GenBank/DDBJ databases">
        <authorList>
            <person name="Sun Q."/>
            <person name="Mori K."/>
        </authorList>
    </citation>
    <scope>NUCLEOTIDE SEQUENCE [LARGE SCALE GENOMIC DNA]</scope>
    <source>
        <strain evidence="2 3">TBRC 7907</strain>
    </source>
</reference>
<evidence type="ECO:0000313" key="2">
    <source>
        <dbReference type="EMBL" id="MFB9904775.1"/>
    </source>
</evidence>
<proteinExistence type="predicted"/>
<organism evidence="2 3">
    <name type="scientific">Allokutzneria oryzae</name>
    <dbReference type="NCBI Taxonomy" id="1378989"/>
    <lineage>
        <taxon>Bacteria</taxon>
        <taxon>Bacillati</taxon>
        <taxon>Actinomycetota</taxon>
        <taxon>Actinomycetes</taxon>
        <taxon>Pseudonocardiales</taxon>
        <taxon>Pseudonocardiaceae</taxon>
        <taxon>Allokutzneria</taxon>
    </lineage>
</organism>
<dbReference type="EMBL" id="JBHLZU010000010">
    <property type="protein sequence ID" value="MFB9904775.1"/>
    <property type="molecule type" value="Genomic_DNA"/>
</dbReference>
<keyword evidence="1" id="KW-0732">Signal</keyword>
<evidence type="ECO:0000313" key="3">
    <source>
        <dbReference type="Proteomes" id="UP001589693"/>
    </source>
</evidence>